<name>A0A1X7UW73_AMPQE</name>
<dbReference type="EnsemblMetazoa" id="Aqu2.1.31779_001">
    <property type="protein sequence ID" value="Aqu2.1.31779_001"/>
    <property type="gene ID" value="Aqu2.1.31779"/>
</dbReference>
<reference evidence="1" key="1">
    <citation type="submission" date="2017-05" db="UniProtKB">
        <authorList>
            <consortium name="EnsemblMetazoa"/>
        </authorList>
    </citation>
    <scope>IDENTIFICATION</scope>
</reference>
<sequence>MAGDVRHTICTISQTTHYTNYIPLIIDYRTIMLYCLYSHL</sequence>
<dbReference type="AlphaFoldDB" id="A0A1X7UW73"/>
<protein>
    <submittedName>
        <fullName evidence="1">Uncharacterized protein</fullName>
    </submittedName>
</protein>
<dbReference type="InParanoid" id="A0A1X7UW73"/>
<evidence type="ECO:0000313" key="1">
    <source>
        <dbReference type="EnsemblMetazoa" id="Aqu2.1.31779_001"/>
    </source>
</evidence>
<organism evidence="1">
    <name type="scientific">Amphimedon queenslandica</name>
    <name type="common">Sponge</name>
    <dbReference type="NCBI Taxonomy" id="400682"/>
    <lineage>
        <taxon>Eukaryota</taxon>
        <taxon>Metazoa</taxon>
        <taxon>Porifera</taxon>
        <taxon>Demospongiae</taxon>
        <taxon>Heteroscleromorpha</taxon>
        <taxon>Haplosclerida</taxon>
        <taxon>Niphatidae</taxon>
        <taxon>Amphimedon</taxon>
    </lineage>
</organism>
<proteinExistence type="predicted"/>
<accession>A0A1X7UW73</accession>